<evidence type="ECO:0000256" key="1">
    <source>
        <dbReference type="ARBA" id="ARBA00001971"/>
    </source>
</evidence>
<evidence type="ECO:0000256" key="3">
    <source>
        <dbReference type="ARBA" id="ARBA00004406"/>
    </source>
</evidence>
<dbReference type="EMBL" id="JQ711183">
    <property type="protein sequence ID" value="AFM08407.1"/>
    <property type="molecule type" value="Genomic_DNA"/>
</dbReference>
<keyword evidence="8" id="KW-0492">Microsome</keyword>
<keyword evidence="5 13" id="KW-0349">Heme</keyword>
<dbReference type="GO" id="GO:0005506">
    <property type="term" value="F:iron ion binding"/>
    <property type="evidence" value="ECO:0007669"/>
    <property type="project" value="InterPro"/>
</dbReference>
<evidence type="ECO:0000256" key="10">
    <source>
        <dbReference type="ARBA" id="ARBA00023004"/>
    </source>
</evidence>
<dbReference type="VEuPathDB" id="VectorBase:AFUN015918"/>
<dbReference type="PRINTS" id="PR00385">
    <property type="entry name" value="P450"/>
</dbReference>
<keyword evidence="6 13" id="KW-0479">Metal-binding</keyword>
<dbReference type="PANTHER" id="PTHR24292">
    <property type="entry name" value="CYTOCHROME P450"/>
    <property type="match status" value="1"/>
</dbReference>
<dbReference type="GO" id="GO:0005789">
    <property type="term" value="C:endoplasmic reticulum membrane"/>
    <property type="evidence" value="ECO:0007669"/>
    <property type="project" value="UniProtKB-SubCell"/>
</dbReference>
<dbReference type="InterPro" id="IPR036396">
    <property type="entry name" value="Cyt_P450_sf"/>
</dbReference>
<dbReference type="PROSITE" id="PS00086">
    <property type="entry name" value="CYTOCHROME_P450"/>
    <property type="match status" value="1"/>
</dbReference>
<dbReference type="Gene3D" id="1.10.630.10">
    <property type="entry name" value="Cytochrome P450"/>
    <property type="match status" value="1"/>
</dbReference>
<evidence type="ECO:0000256" key="13">
    <source>
        <dbReference type="PIRSR" id="PIRSR602401-1"/>
    </source>
</evidence>
<evidence type="ECO:0000256" key="4">
    <source>
        <dbReference type="ARBA" id="ARBA00010617"/>
    </source>
</evidence>
<comment type="subcellular location">
    <subcellularLocation>
        <location evidence="3">Endoplasmic reticulum membrane</location>
        <topology evidence="3">Peripheral membrane protein</topology>
    </subcellularLocation>
    <subcellularLocation>
        <location evidence="2">Microsome membrane</location>
        <topology evidence="2">Peripheral membrane protein</topology>
    </subcellularLocation>
</comment>
<keyword evidence="7" id="KW-0256">Endoplasmic reticulum</keyword>
<comment type="similarity">
    <text evidence="4 14">Belongs to the cytochrome P450 family.</text>
</comment>
<evidence type="ECO:0000256" key="9">
    <source>
        <dbReference type="ARBA" id="ARBA00023002"/>
    </source>
</evidence>
<dbReference type="GO" id="GO:0020037">
    <property type="term" value="F:heme binding"/>
    <property type="evidence" value="ECO:0007669"/>
    <property type="project" value="InterPro"/>
</dbReference>
<organism evidence="15">
    <name type="scientific">Anopheles funestus</name>
    <name type="common">African malaria mosquito</name>
    <dbReference type="NCBI Taxonomy" id="62324"/>
    <lineage>
        <taxon>Eukaryota</taxon>
        <taxon>Metazoa</taxon>
        <taxon>Ecdysozoa</taxon>
        <taxon>Arthropoda</taxon>
        <taxon>Hexapoda</taxon>
        <taxon>Insecta</taxon>
        <taxon>Pterygota</taxon>
        <taxon>Neoptera</taxon>
        <taxon>Endopterygota</taxon>
        <taxon>Diptera</taxon>
        <taxon>Nematocera</taxon>
        <taxon>Culicoidea</taxon>
        <taxon>Culicidae</taxon>
        <taxon>Anophelinae</taxon>
        <taxon>Anopheles</taxon>
    </lineage>
</organism>
<dbReference type="SUPFAM" id="SSF48264">
    <property type="entry name" value="Cytochrome P450"/>
    <property type="match status" value="1"/>
</dbReference>
<evidence type="ECO:0000313" key="15">
    <source>
        <dbReference type="EMBL" id="AFM08407.1"/>
    </source>
</evidence>
<dbReference type="VEuPathDB" id="VectorBase:AFUN2_007474"/>
<keyword evidence="12" id="KW-0472">Membrane</keyword>
<name>I4AWS2_ANOFN</name>
<dbReference type="PRINTS" id="PR00463">
    <property type="entry name" value="EP450I"/>
</dbReference>
<accession>I4AWS2</accession>
<reference evidence="15" key="1">
    <citation type="journal article" date="2012" name="Heredity">
        <title>Positional cloning of rp2 QTL associates the P450 genes CYP6Z1, CYP6Z3 and CYP6M7 with pyrethroid resistance in the malaria vector Anopheles funestus.</title>
        <authorList>
            <person name="Irving H."/>
            <person name="Riveron J.M."/>
            <person name="Ibrahim S.S."/>
            <person name="Lobo N.F."/>
            <person name="Wondji C.S."/>
        </authorList>
    </citation>
    <scope>NUCLEOTIDE SEQUENCE</scope>
    <source>
        <strain evidence="15">Rp2</strain>
    </source>
</reference>
<dbReference type="InterPro" id="IPR050476">
    <property type="entry name" value="Insect_CytP450_Detox"/>
</dbReference>
<dbReference type="InterPro" id="IPR002401">
    <property type="entry name" value="Cyt_P450_E_grp-I"/>
</dbReference>
<dbReference type="GO" id="GO:0016705">
    <property type="term" value="F:oxidoreductase activity, acting on paired donors, with incorporation or reduction of molecular oxygen"/>
    <property type="evidence" value="ECO:0007669"/>
    <property type="project" value="InterPro"/>
</dbReference>
<evidence type="ECO:0000256" key="11">
    <source>
        <dbReference type="ARBA" id="ARBA00023033"/>
    </source>
</evidence>
<dbReference type="GO" id="GO:0004497">
    <property type="term" value="F:monooxygenase activity"/>
    <property type="evidence" value="ECO:0007669"/>
    <property type="project" value="UniProtKB-KW"/>
</dbReference>
<dbReference type="InterPro" id="IPR017972">
    <property type="entry name" value="Cyt_P450_CS"/>
</dbReference>
<comment type="cofactor">
    <cofactor evidence="1 13">
        <name>heme</name>
        <dbReference type="ChEBI" id="CHEBI:30413"/>
    </cofactor>
</comment>
<evidence type="ECO:0000256" key="14">
    <source>
        <dbReference type="RuleBase" id="RU000461"/>
    </source>
</evidence>
<evidence type="ECO:0000256" key="5">
    <source>
        <dbReference type="ARBA" id="ARBA00022617"/>
    </source>
</evidence>
<dbReference type="FunFam" id="1.10.630.10:FF:000042">
    <property type="entry name" value="Cytochrome P450"/>
    <property type="match status" value="1"/>
</dbReference>
<evidence type="ECO:0000256" key="2">
    <source>
        <dbReference type="ARBA" id="ARBA00004174"/>
    </source>
</evidence>
<keyword evidence="11 14" id="KW-0503">Monooxygenase</keyword>
<evidence type="ECO:0000256" key="12">
    <source>
        <dbReference type="ARBA" id="ARBA00023136"/>
    </source>
</evidence>
<keyword evidence="9 14" id="KW-0560">Oxidoreductase</keyword>
<sequence length="504" mass="57636">MFVYTLALFPIVIFLLLRYIYSHWERYGLPHVKPEIPYGNLRTVVEKKESFGIAINNLYHRSSDRLLGVYLFFRPAILIRDPQLAKRIMVNDFQHFHDRGVYCNEKGDPFSANLFALSGDRWKNLRAKLTPTFTSGQLRNMLPTLIDVGSKLNDRMNTLADEKTVVDMRDIASRFVLDTIASVFFGFEANCIHNSDDPFLKTLLQVNKRRSFVDNIRTSGVFICPGLLKLTGLTSLPTELINFVMEIITHQIDHREKNQISRKDFVQLLIDLRRDASSQGEQALSIEQCAANVFLFYIAGSETSTAAISFTLHELSHNPDALAKLQQEIDEMMERHNGEITYENINELKYLDLCVKETLRKYPGLPILNRECTIEYAVPDSDVVIRKGTQVIIPLLSLSMNEKYFPNPELYSPERFDEATKNYDPDAYYPFGVGPRNCIGNRSSSRCTGVQNWSCFIAFQVQLPRHNSCKGEVCSHQRRTYAGGRFTHADRAQKVSGVTIDCDV</sequence>
<dbReference type="Pfam" id="PF00067">
    <property type="entry name" value="p450"/>
    <property type="match status" value="1"/>
</dbReference>
<proteinExistence type="inferred from homology"/>
<keyword evidence="10 13" id="KW-0408">Iron</keyword>
<protein>
    <submittedName>
        <fullName evidence="15">CYP6Z3</fullName>
    </submittedName>
</protein>
<dbReference type="InterPro" id="IPR001128">
    <property type="entry name" value="Cyt_P450"/>
</dbReference>
<dbReference type="PANTHER" id="PTHR24292:SF93">
    <property type="entry name" value="CYTOCHROME P450 310A1-RELATED"/>
    <property type="match status" value="1"/>
</dbReference>
<feature type="binding site" description="axial binding residue" evidence="13">
    <location>
        <position position="438"/>
    </location>
    <ligand>
        <name>heme</name>
        <dbReference type="ChEBI" id="CHEBI:30413"/>
    </ligand>
    <ligandPart>
        <name>Fe</name>
        <dbReference type="ChEBI" id="CHEBI:18248"/>
    </ligandPart>
</feature>
<dbReference type="AlphaFoldDB" id="I4AWS2"/>
<dbReference type="CDD" id="cd11056">
    <property type="entry name" value="CYP6-like"/>
    <property type="match status" value="1"/>
</dbReference>
<evidence type="ECO:0000256" key="7">
    <source>
        <dbReference type="ARBA" id="ARBA00022824"/>
    </source>
</evidence>
<evidence type="ECO:0000256" key="8">
    <source>
        <dbReference type="ARBA" id="ARBA00022848"/>
    </source>
</evidence>
<evidence type="ECO:0000256" key="6">
    <source>
        <dbReference type="ARBA" id="ARBA00022723"/>
    </source>
</evidence>